<feature type="chain" id="PRO_5041363141" description="Peptidyl-prolyl cis-trans isomerase" evidence="7">
    <location>
        <begin position="24"/>
        <end position="169"/>
    </location>
</feature>
<dbReference type="AlphaFoldDB" id="A0AA49Q5R7"/>
<evidence type="ECO:0000313" key="9">
    <source>
        <dbReference type="EMBL" id="WKW13558.1"/>
    </source>
</evidence>
<dbReference type="InterPro" id="IPR046357">
    <property type="entry name" value="PPIase_dom_sf"/>
</dbReference>
<comment type="similarity">
    <text evidence="2 6">Belongs to the FKBP-type PPIase family.</text>
</comment>
<dbReference type="PROSITE" id="PS50059">
    <property type="entry name" value="FKBP_PPIASE"/>
    <property type="match status" value="1"/>
</dbReference>
<dbReference type="InterPro" id="IPR001179">
    <property type="entry name" value="PPIase_FKBP_dom"/>
</dbReference>
<keyword evidence="7" id="KW-0732">Signal</keyword>
<evidence type="ECO:0000256" key="4">
    <source>
        <dbReference type="ARBA" id="ARBA00023235"/>
    </source>
</evidence>
<feature type="signal peptide" evidence="7">
    <location>
        <begin position="1"/>
        <end position="23"/>
    </location>
</feature>
<dbReference type="RefSeq" id="WP_367886396.1">
    <property type="nucleotide sequence ID" value="NZ_CP130612.1"/>
</dbReference>
<keyword evidence="4 5" id="KW-0413">Isomerase</keyword>
<dbReference type="PROSITE" id="PS51257">
    <property type="entry name" value="PROKAR_LIPOPROTEIN"/>
    <property type="match status" value="1"/>
</dbReference>
<feature type="domain" description="PPIase FKBP-type" evidence="8">
    <location>
        <begin position="71"/>
        <end position="158"/>
    </location>
</feature>
<dbReference type="SUPFAM" id="SSF54534">
    <property type="entry name" value="FKBP-like"/>
    <property type="match status" value="1"/>
</dbReference>
<reference evidence="9" key="1">
    <citation type="submission" date="2023-07" db="EMBL/GenBank/DDBJ databases">
        <authorList>
            <person name="Haufschild T."/>
            <person name="Kallscheuer N."/>
            <person name="Hammer J."/>
            <person name="Kohn T."/>
            <person name="Kabuu M."/>
            <person name="Jogler M."/>
            <person name="Wohfarth N."/>
            <person name="Heuer A."/>
            <person name="Rohde M."/>
            <person name="van Teeseling M.C.F."/>
            <person name="Jogler C."/>
        </authorList>
    </citation>
    <scope>NUCLEOTIDE SEQUENCE</scope>
    <source>
        <strain evidence="9">Strain 138</strain>
        <strain evidence="10">Strain 318</strain>
    </source>
</reference>
<sequence length="169" mass="17908">MQKLRTFLAVLAVALLASSCLEGKLFVPDIENVYFEPSLGVNLAASTKTASGLYYRDITVGAGTQVLMVDGDSVGVRYRGYLRNGVPFDSNTTAALPLRFRTGSNAVVDGFDEGVRGMRVGGRRQLIIPPGLGYGSQGSAAIPSNSIIVFDVTLQFLYDSDSTPAPPSP</sequence>
<dbReference type="Pfam" id="PF00254">
    <property type="entry name" value="FKBP_C"/>
    <property type="match status" value="1"/>
</dbReference>
<proteinExistence type="inferred from homology"/>
<dbReference type="PANTHER" id="PTHR43811:SF19">
    <property type="entry name" value="39 KDA FK506-BINDING NUCLEAR PROTEIN"/>
    <property type="match status" value="1"/>
</dbReference>
<dbReference type="EMBL" id="CP130613">
    <property type="protein sequence ID" value="WKW16464.1"/>
    <property type="molecule type" value="Genomic_DNA"/>
</dbReference>
<accession>A0AA49K2D3</accession>
<dbReference type="EMBL" id="CP130612">
    <property type="protein sequence ID" value="WKW13558.1"/>
    <property type="molecule type" value="Genomic_DNA"/>
</dbReference>
<dbReference type="Proteomes" id="UP001229955">
    <property type="component" value="Chromosome"/>
</dbReference>
<evidence type="ECO:0000256" key="5">
    <source>
        <dbReference type="PROSITE-ProRule" id="PRU00277"/>
    </source>
</evidence>
<evidence type="ECO:0000256" key="3">
    <source>
        <dbReference type="ARBA" id="ARBA00023110"/>
    </source>
</evidence>
<evidence type="ECO:0000313" key="10">
    <source>
        <dbReference type="EMBL" id="WKW16464.1"/>
    </source>
</evidence>
<evidence type="ECO:0000256" key="1">
    <source>
        <dbReference type="ARBA" id="ARBA00000971"/>
    </source>
</evidence>
<keyword evidence="11" id="KW-1185">Reference proteome</keyword>
<evidence type="ECO:0000256" key="6">
    <source>
        <dbReference type="RuleBase" id="RU003915"/>
    </source>
</evidence>
<comment type="catalytic activity">
    <reaction evidence="1 5 6">
        <text>[protein]-peptidylproline (omega=180) = [protein]-peptidylproline (omega=0)</text>
        <dbReference type="Rhea" id="RHEA:16237"/>
        <dbReference type="Rhea" id="RHEA-COMP:10747"/>
        <dbReference type="Rhea" id="RHEA-COMP:10748"/>
        <dbReference type="ChEBI" id="CHEBI:83833"/>
        <dbReference type="ChEBI" id="CHEBI:83834"/>
        <dbReference type="EC" id="5.2.1.8"/>
    </reaction>
</comment>
<evidence type="ECO:0000256" key="2">
    <source>
        <dbReference type="ARBA" id="ARBA00006577"/>
    </source>
</evidence>
<name>A0AA49Q5R7_9BACT</name>
<keyword evidence="3 5" id="KW-0697">Rotamase</keyword>
<organism evidence="9">
    <name type="scientific">Pseudogemmatithrix spongiicola</name>
    <dbReference type="NCBI Taxonomy" id="3062599"/>
    <lineage>
        <taxon>Bacteria</taxon>
        <taxon>Pseudomonadati</taxon>
        <taxon>Gemmatimonadota</taxon>
        <taxon>Gemmatimonadia</taxon>
        <taxon>Gemmatimonadales</taxon>
        <taxon>Gemmatimonadaceae</taxon>
        <taxon>Pseudogemmatithrix</taxon>
    </lineage>
</organism>
<gene>
    <name evidence="9" type="ORF">Strain138_002882</name>
    <name evidence="10" type="ORF">Strain318_002880</name>
</gene>
<dbReference type="Gene3D" id="3.10.50.40">
    <property type="match status" value="1"/>
</dbReference>
<dbReference type="GO" id="GO:0003755">
    <property type="term" value="F:peptidyl-prolyl cis-trans isomerase activity"/>
    <property type="evidence" value="ECO:0007669"/>
    <property type="project" value="UniProtKB-UniRule"/>
</dbReference>
<dbReference type="KEGG" id="pspc:Strain318_002880"/>
<evidence type="ECO:0000256" key="7">
    <source>
        <dbReference type="SAM" id="SignalP"/>
    </source>
</evidence>
<dbReference type="EC" id="5.2.1.8" evidence="6"/>
<dbReference type="PANTHER" id="PTHR43811">
    <property type="entry name" value="FKBP-TYPE PEPTIDYL-PROLYL CIS-TRANS ISOMERASE FKPA"/>
    <property type="match status" value="1"/>
</dbReference>
<protein>
    <recommendedName>
        <fullName evidence="6">Peptidyl-prolyl cis-trans isomerase</fullName>
        <ecNumber evidence="6">5.2.1.8</ecNumber>
    </recommendedName>
</protein>
<accession>A0AA49Q5R7</accession>
<evidence type="ECO:0000313" key="11">
    <source>
        <dbReference type="Proteomes" id="UP001229955"/>
    </source>
</evidence>
<evidence type="ECO:0000259" key="8">
    <source>
        <dbReference type="PROSITE" id="PS50059"/>
    </source>
</evidence>